<gene>
    <name evidence="1" type="ORF">PROVRUST_08405</name>
</gene>
<accession>D1P824</accession>
<evidence type="ECO:0000313" key="2">
    <source>
        <dbReference type="Proteomes" id="UP000005512"/>
    </source>
</evidence>
<dbReference type="AlphaFoldDB" id="D1P824"/>
<sequence length="64" mass="7506">MVRINKITLFLYPEFAQKIHLTYSFVRLGFRPHQAPTARLPKDGQMRTKLTFCLPFNTQFGAFT</sequence>
<dbReference type="STRING" id="500637.PROVRUST_08405"/>
<protein>
    <submittedName>
        <fullName evidence="1">Uncharacterized protein</fullName>
    </submittedName>
</protein>
<proteinExistence type="predicted"/>
<dbReference type="Proteomes" id="UP000005512">
    <property type="component" value="Unassembled WGS sequence"/>
</dbReference>
<name>D1P824_9GAMM</name>
<organism evidence="1 2">
    <name type="scientific">Providencia rustigianii DSM 4541</name>
    <dbReference type="NCBI Taxonomy" id="500637"/>
    <lineage>
        <taxon>Bacteria</taxon>
        <taxon>Pseudomonadati</taxon>
        <taxon>Pseudomonadota</taxon>
        <taxon>Gammaproteobacteria</taxon>
        <taxon>Enterobacterales</taxon>
        <taxon>Morganellaceae</taxon>
        <taxon>Providencia</taxon>
    </lineage>
</organism>
<comment type="caution">
    <text evidence="1">The sequence shown here is derived from an EMBL/GenBank/DDBJ whole genome shotgun (WGS) entry which is preliminary data.</text>
</comment>
<reference evidence="1" key="1">
    <citation type="submission" date="2009-12" db="EMBL/GenBank/DDBJ databases">
        <authorList>
            <person name="Weinstock G."/>
            <person name="Sodergren E."/>
            <person name="Clifton S."/>
            <person name="Fulton L."/>
            <person name="Fulton B."/>
            <person name="Courtney L."/>
            <person name="Fronick C."/>
            <person name="Harrison M."/>
            <person name="Strong C."/>
            <person name="Farmer C."/>
            <person name="Delahaunty K."/>
            <person name="Markovic C."/>
            <person name="Hall O."/>
            <person name="Minx P."/>
            <person name="Tomlinson C."/>
            <person name="Mitreva M."/>
            <person name="Nelson J."/>
            <person name="Hou S."/>
            <person name="Wollam A."/>
            <person name="Pepin K.H."/>
            <person name="Johnson M."/>
            <person name="Bhonagiri V."/>
            <person name="Nash W.E."/>
            <person name="Warren W."/>
            <person name="Chinwalla A."/>
            <person name="Mardis E.R."/>
            <person name="Wilson R.K."/>
        </authorList>
    </citation>
    <scope>NUCLEOTIDE SEQUENCE [LARGE SCALE GENOMIC DNA]</scope>
    <source>
        <strain evidence="1">DSM 4541</strain>
    </source>
</reference>
<dbReference type="HOGENOM" id="CLU_2864321_0_0_6"/>
<evidence type="ECO:0000313" key="1">
    <source>
        <dbReference type="EMBL" id="EFB70467.1"/>
    </source>
</evidence>
<keyword evidence="2" id="KW-1185">Reference proteome</keyword>
<dbReference type="EMBL" id="ABXV02000074">
    <property type="protein sequence ID" value="EFB70467.1"/>
    <property type="molecule type" value="Genomic_DNA"/>
</dbReference>